<dbReference type="Proteomes" id="UP000678499">
    <property type="component" value="Unassembled WGS sequence"/>
</dbReference>
<gene>
    <name evidence="2" type="ORF">NMOB1V02_LOCUS2660</name>
</gene>
<proteinExistence type="predicted"/>
<dbReference type="EMBL" id="CAJPEX010000310">
    <property type="protein sequence ID" value="CAG0914992.1"/>
    <property type="molecule type" value="Genomic_DNA"/>
</dbReference>
<accession>A0A7R9GBH1</accession>
<feature type="region of interest" description="Disordered" evidence="1">
    <location>
        <begin position="215"/>
        <end position="262"/>
    </location>
</feature>
<sequence length="262" mass="28789">MDLLYPFCRIDDSDDKLSAEKSIDRSNTNFLVHYRKITKSFIAKKSPVVISEVDGSSPEGSPLLATESVEFYPQLVLYRAGMQIRFTGERLDMRVVKWIQELTTPRVISLTSLADASNALMKHQDVLMGFFNGNNTRGAELFMDSTIGIHDDVKRIVVQLNHPELTRLLPSPASNPDNEVIILLRKYSASSVEWAKIPMKLLRLRKEKELSALGAARRSPRLSGGGNDALPEGAEGMDDQGGQAFELPGDAFPGAVGGGGQQ</sequence>
<keyword evidence="3" id="KW-1185">Reference proteome</keyword>
<organism evidence="2">
    <name type="scientific">Notodromas monacha</name>
    <dbReference type="NCBI Taxonomy" id="399045"/>
    <lineage>
        <taxon>Eukaryota</taxon>
        <taxon>Metazoa</taxon>
        <taxon>Ecdysozoa</taxon>
        <taxon>Arthropoda</taxon>
        <taxon>Crustacea</taxon>
        <taxon>Oligostraca</taxon>
        <taxon>Ostracoda</taxon>
        <taxon>Podocopa</taxon>
        <taxon>Podocopida</taxon>
        <taxon>Cypridocopina</taxon>
        <taxon>Cypridoidea</taxon>
        <taxon>Cyprididae</taxon>
        <taxon>Notodromas</taxon>
    </lineage>
</organism>
<evidence type="ECO:0000313" key="2">
    <source>
        <dbReference type="EMBL" id="CAD7274840.1"/>
    </source>
</evidence>
<name>A0A7R9GBH1_9CRUS</name>
<dbReference type="AlphaFoldDB" id="A0A7R9GBH1"/>
<dbReference type="EMBL" id="OA882347">
    <property type="protein sequence ID" value="CAD7274840.1"/>
    <property type="molecule type" value="Genomic_DNA"/>
</dbReference>
<dbReference type="Gene3D" id="3.40.30.10">
    <property type="entry name" value="Glutaredoxin"/>
    <property type="match status" value="1"/>
</dbReference>
<evidence type="ECO:0000256" key="1">
    <source>
        <dbReference type="SAM" id="MobiDB-lite"/>
    </source>
</evidence>
<reference evidence="2" key="1">
    <citation type="submission" date="2020-11" db="EMBL/GenBank/DDBJ databases">
        <authorList>
            <person name="Tran Van P."/>
        </authorList>
    </citation>
    <scope>NUCLEOTIDE SEQUENCE</scope>
</reference>
<protein>
    <submittedName>
        <fullName evidence="2">Uncharacterized protein</fullName>
    </submittedName>
</protein>
<evidence type="ECO:0000313" key="3">
    <source>
        <dbReference type="Proteomes" id="UP000678499"/>
    </source>
</evidence>